<proteinExistence type="inferred from homology"/>
<dbReference type="GO" id="GO:0005886">
    <property type="term" value="C:plasma membrane"/>
    <property type="evidence" value="ECO:0007669"/>
    <property type="project" value="UniProtKB-SubCell"/>
</dbReference>
<dbReference type="GO" id="GO:0003954">
    <property type="term" value="F:NADH dehydrogenase activity"/>
    <property type="evidence" value="ECO:0007669"/>
    <property type="project" value="TreeGrafter"/>
</dbReference>
<feature type="transmembrane region" description="Helical" evidence="5">
    <location>
        <begin position="154"/>
        <end position="173"/>
    </location>
</feature>
<feature type="transmembrane region" description="Helical" evidence="5">
    <location>
        <begin position="334"/>
        <end position="352"/>
    </location>
</feature>
<keyword evidence="4 5" id="KW-0472">Membrane</keyword>
<keyword evidence="7" id="KW-0560">Oxidoreductase</keyword>
<evidence type="ECO:0000256" key="2">
    <source>
        <dbReference type="ARBA" id="ARBA00022692"/>
    </source>
</evidence>
<dbReference type="PANTHER" id="PTHR11432">
    <property type="entry name" value="NADH DEHYDROGENASE SUBUNIT 1"/>
    <property type="match status" value="1"/>
</dbReference>
<comment type="function">
    <text evidence="5">NDH-1 shuttles electrons from NADH, via FMN and iron-sulfur (Fe-S) centers, to quinones in the respiratory chain. The immediate electron acceptor for the enzyme in this species is believed to be ubiquinone. Couples the redox reaction to proton translocation (for every two electrons transferred, four hydrogen ions are translocated across the cytoplasmic membrane), and thus conserves the redox energy in a proton gradient. This subunit may bind ubiquinone.</text>
</comment>
<keyword evidence="5" id="KW-0830">Ubiquinone</keyword>
<feature type="transmembrane region" description="Helical" evidence="5">
    <location>
        <begin position="120"/>
        <end position="142"/>
    </location>
</feature>
<dbReference type="InterPro" id="IPR001694">
    <property type="entry name" value="NADH_UbQ_OxRdtase_su1/FPO"/>
</dbReference>
<keyword evidence="2 5" id="KW-0812">Transmembrane</keyword>
<evidence type="ECO:0000313" key="8">
    <source>
        <dbReference type="Proteomes" id="UP000011863"/>
    </source>
</evidence>
<keyword evidence="3 5" id="KW-1133">Transmembrane helix</keyword>
<gene>
    <name evidence="5 7" type="primary">nuoH</name>
    <name evidence="7" type="ORF">YM304_35610</name>
</gene>
<evidence type="ECO:0000313" key="7">
    <source>
        <dbReference type="EMBL" id="BAN03875.1"/>
    </source>
</evidence>
<dbReference type="GO" id="GO:0016655">
    <property type="term" value="F:oxidoreductase activity, acting on NAD(P)H, quinone or similar compound as acceptor"/>
    <property type="evidence" value="ECO:0007669"/>
    <property type="project" value="UniProtKB-UniRule"/>
</dbReference>
<comment type="subunit">
    <text evidence="5">NDH-1 is composed of 14 different subunits. Subunits NuoA, H, J, K, L, M, N constitute the membrane sector of the complex.</text>
</comment>
<comment type="subcellular location">
    <subcellularLocation>
        <location evidence="5 6">Cell membrane</location>
        <topology evidence="5 6">Multi-pass membrane protein</topology>
    </subcellularLocation>
    <subcellularLocation>
        <location evidence="1">Membrane</location>
        <topology evidence="1">Multi-pass membrane protein</topology>
    </subcellularLocation>
</comment>
<dbReference type="RefSeq" id="WP_015443122.1">
    <property type="nucleotide sequence ID" value="NC_020520.1"/>
</dbReference>
<feature type="transmembrane region" description="Helical" evidence="5">
    <location>
        <begin position="89"/>
        <end position="108"/>
    </location>
</feature>
<evidence type="ECO:0000256" key="3">
    <source>
        <dbReference type="ARBA" id="ARBA00022989"/>
    </source>
</evidence>
<dbReference type="KEGG" id="aym:YM304_35610"/>
<keyword evidence="5" id="KW-1278">Translocase</keyword>
<evidence type="ECO:0000256" key="6">
    <source>
        <dbReference type="RuleBase" id="RU000471"/>
    </source>
</evidence>
<dbReference type="GO" id="GO:0048038">
    <property type="term" value="F:quinone binding"/>
    <property type="evidence" value="ECO:0007669"/>
    <property type="project" value="UniProtKB-KW"/>
</dbReference>
<dbReference type="EMBL" id="AP012057">
    <property type="protein sequence ID" value="BAN03875.1"/>
    <property type="molecule type" value="Genomic_DNA"/>
</dbReference>
<comment type="similarity">
    <text evidence="5 6">Belongs to the complex I subunit 1 family.</text>
</comment>
<keyword evidence="5" id="KW-0874">Quinone</keyword>
<name>A0A6C7EFT0_ILUCY</name>
<sequence>MIGLLATDYDFAYWTQSIFRVVGGLVAVLLPAGGIVYLFLFKMMSFMQSRLGPMEAGPYGSMQLLAEVGKWMQKEDIAPDNADKPIFKIAPLIVLMSTFLLIAVVPFGPDAFFTDFDAGVFYFLAVGSVSVLGILVAGWASANKYSLLGGLRAAGQLIAYELPMVLATLGVVIQAGSMNLNRIVEVQNTGEIFGIGFLGNPFILTQGVGFLIFMIAVQAELTQSPFDMPIAESELVSGYMTEYTGFRFLIFFIAEFATAGVFAFIASVLFLGGWGVPFEWFGWDNLDEVAWWMNLVGPVILATKMFVLVGIIMWVRFSYPRFREDQLQTFAWKFLIPLSLANIAVTAILKVAV</sequence>
<organism evidence="7 8">
    <name type="scientific">Ilumatobacter coccineus (strain NBRC 103263 / KCTC 29153 / YM16-304)</name>
    <dbReference type="NCBI Taxonomy" id="1313172"/>
    <lineage>
        <taxon>Bacteria</taxon>
        <taxon>Bacillati</taxon>
        <taxon>Actinomycetota</taxon>
        <taxon>Acidimicrobiia</taxon>
        <taxon>Acidimicrobiales</taxon>
        <taxon>Ilumatobacteraceae</taxon>
        <taxon>Ilumatobacter</taxon>
    </lineage>
</organism>
<accession>A0A6C7EFT0</accession>
<dbReference type="PANTHER" id="PTHR11432:SF3">
    <property type="entry name" value="NADH-UBIQUINONE OXIDOREDUCTASE CHAIN 1"/>
    <property type="match status" value="1"/>
</dbReference>
<feature type="transmembrane region" description="Helical" evidence="5">
    <location>
        <begin position="193"/>
        <end position="217"/>
    </location>
</feature>
<evidence type="ECO:0000256" key="1">
    <source>
        <dbReference type="ARBA" id="ARBA00004141"/>
    </source>
</evidence>
<comment type="catalytic activity">
    <reaction evidence="5">
        <text>a quinone + NADH + 5 H(+)(in) = a quinol + NAD(+) + 4 H(+)(out)</text>
        <dbReference type="Rhea" id="RHEA:57888"/>
        <dbReference type="ChEBI" id="CHEBI:15378"/>
        <dbReference type="ChEBI" id="CHEBI:24646"/>
        <dbReference type="ChEBI" id="CHEBI:57540"/>
        <dbReference type="ChEBI" id="CHEBI:57945"/>
        <dbReference type="ChEBI" id="CHEBI:132124"/>
    </reaction>
</comment>
<dbReference type="Pfam" id="PF00146">
    <property type="entry name" value="NADHdh"/>
    <property type="match status" value="1"/>
</dbReference>
<dbReference type="GO" id="GO:0009060">
    <property type="term" value="P:aerobic respiration"/>
    <property type="evidence" value="ECO:0007669"/>
    <property type="project" value="TreeGrafter"/>
</dbReference>
<feature type="transmembrane region" description="Helical" evidence="5">
    <location>
        <begin position="248"/>
        <end position="271"/>
    </location>
</feature>
<keyword evidence="5 6" id="KW-0520">NAD</keyword>
<dbReference type="EC" id="7.1.1.-" evidence="5"/>
<feature type="transmembrane region" description="Helical" evidence="5">
    <location>
        <begin position="291"/>
        <end position="314"/>
    </location>
</feature>
<feature type="transmembrane region" description="Helical" evidence="5">
    <location>
        <begin position="18"/>
        <end position="40"/>
    </location>
</feature>
<keyword evidence="5" id="KW-1003">Cell membrane</keyword>
<evidence type="ECO:0000256" key="5">
    <source>
        <dbReference type="HAMAP-Rule" id="MF_01350"/>
    </source>
</evidence>
<dbReference type="HAMAP" id="MF_01350">
    <property type="entry name" value="NDH1_NuoH"/>
    <property type="match status" value="1"/>
</dbReference>
<dbReference type="AlphaFoldDB" id="A0A6C7EFT0"/>
<dbReference type="Proteomes" id="UP000011863">
    <property type="component" value="Chromosome"/>
</dbReference>
<reference evidence="7 8" key="1">
    <citation type="journal article" date="2013" name="Int. J. Syst. Evol. Microbiol.">
        <title>Ilumatobacter nonamiense sp. nov. and Ilumatobacter coccineum sp. nov., isolated from seashore sand.</title>
        <authorList>
            <person name="Matsumoto A."/>
            <person name="Kasai H."/>
            <person name="Matsuo Y."/>
            <person name="Shizuri Y."/>
            <person name="Ichikawa N."/>
            <person name="Fujita N."/>
            <person name="Omura S."/>
            <person name="Takahashi Y."/>
        </authorList>
    </citation>
    <scope>NUCLEOTIDE SEQUENCE [LARGE SCALE GENOMIC DNA]</scope>
    <source>
        <strain evidence="8">NBRC 103263 / KCTC 29153 / YM16-304</strain>
    </source>
</reference>
<protein>
    <recommendedName>
        <fullName evidence="5">NADH-quinone oxidoreductase subunit H</fullName>
        <ecNumber evidence="5">7.1.1.-</ecNumber>
    </recommendedName>
    <alternativeName>
        <fullName evidence="5">NADH dehydrogenase I subunit H</fullName>
    </alternativeName>
    <alternativeName>
        <fullName evidence="5">NDH-1 subunit H</fullName>
    </alternativeName>
</protein>
<keyword evidence="8" id="KW-1185">Reference proteome</keyword>
<evidence type="ECO:0000256" key="4">
    <source>
        <dbReference type="ARBA" id="ARBA00023136"/>
    </source>
</evidence>